<evidence type="ECO:0000313" key="2">
    <source>
        <dbReference type="EMBL" id="PKF67736.1"/>
    </source>
</evidence>
<dbReference type="Pfam" id="PF18050">
    <property type="entry name" value="Cyclophil_like2"/>
    <property type="match status" value="1"/>
</dbReference>
<dbReference type="STRING" id="1121365.GCA_000375365_00796"/>
<protein>
    <recommendedName>
        <fullName evidence="1">Cyclophilin-like domain-containing protein</fullName>
    </recommendedName>
</protein>
<proteinExistence type="predicted"/>
<dbReference type="Proteomes" id="UP000233249">
    <property type="component" value="Unassembled WGS sequence"/>
</dbReference>
<dbReference type="InterPro" id="IPR041183">
    <property type="entry name" value="Cyclophilin-like"/>
</dbReference>
<feature type="domain" description="Cyclophilin-like" evidence="1">
    <location>
        <begin position="3"/>
        <end position="101"/>
    </location>
</feature>
<organism evidence="2 3">
    <name type="scientific">Corynebacterium mastitidis</name>
    <dbReference type="NCBI Taxonomy" id="161890"/>
    <lineage>
        <taxon>Bacteria</taxon>
        <taxon>Bacillati</taxon>
        <taxon>Actinomycetota</taxon>
        <taxon>Actinomycetes</taxon>
        <taxon>Mycobacteriales</taxon>
        <taxon>Corynebacteriaceae</taxon>
        <taxon>Corynebacterium</taxon>
    </lineage>
</organism>
<reference evidence="2 3" key="1">
    <citation type="submission" date="2017-12" db="EMBL/GenBank/DDBJ databases">
        <title>Corynebacterium mastitidis 16-1433 Genome.</title>
        <authorList>
            <person name="Gulvik C.A."/>
        </authorList>
    </citation>
    <scope>NUCLEOTIDE SEQUENCE [LARGE SCALE GENOMIC DNA]</scope>
    <source>
        <strain evidence="2 3">16-1433</strain>
    </source>
</reference>
<dbReference type="RefSeq" id="WP_101174407.1">
    <property type="nucleotide sequence ID" value="NZ_JAKRKB010000020.1"/>
</dbReference>
<dbReference type="EMBL" id="PJAF01000048">
    <property type="protein sequence ID" value="PKF67736.1"/>
    <property type="molecule type" value="Genomic_DNA"/>
</dbReference>
<comment type="caution">
    <text evidence="2">The sequence shown here is derived from an EMBL/GenBank/DDBJ whole genome shotgun (WGS) entry which is preliminary data.</text>
</comment>
<name>A0A2N0X4W0_9CORY</name>
<sequence length="122" mass="13531">MILTAGEKRFEVSWEDNLAVLWLARHSPVEVVAEDYAGQEKVGRLHCALPASVLESSTPNRVRVGELYLYGDRHVVLFYVSKPNRWGGYTRLGRVREASEVAGLRDSGRLRLGLVARPGGVA</sequence>
<evidence type="ECO:0000259" key="1">
    <source>
        <dbReference type="Pfam" id="PF18050"/>
    </source>
</evidence>
<dbReference type="SUPFAM" id="SSF50891">
    <property type="entry name" value="Cyclophilin-like"/>
    <property type="match status" value="1"/>
</dbReference>
<evidence type="ECO:0000313" key="3">
    <source>
        <dbReference type="Proteomes" id="UP000233249"/>
    </source>
</evidence>
<dbReference type="OrthoDB" id="9806505at2"/>
<dbReference type="InterPro" id="IPR029000">
    <property type="entry name" value="Cyclophilin-like_dom_sf"/>
</dbReference>
<gene>
    <name evidence="2" type="ORF">CXB45_10700</name>
</gene>
<dbReference type="AlphaFoldDB" id="A0A2N0X4W0"/>
<accession>A0A2N0X4W0</accession>